<evidence type="ECO:0000313" key="1">
    <source>
        <dbReference type="EMBL" id="KEO73159.1"/>
    </source>
</evidence>
<protein>
    <submittedName>
        <fullName evidence="1">Uncharacterized protein</fullName>
    </submittedName>
</protein>
<sequence length="181" mass="20741">MLFIATAVLVSCESGEDELLKNPVQIDNYFPLSQFIDRQIGLLDGRKIGKEININGEKQHLEQVLNVQDWREEFDWLIQSDINKASLAQSYHTEEQGNRIAHTLKSGEQGTLQQMEILYEGDQVKEINIISSRKNTFYQSKAIGRLTVSGDGLIDFYSLESIQKVWFLEPNNLIVNSRVHD</sequence>
<dbReference type="OrthoDB" id="794757at2"/>
<organism evidence="1 2">
    <name type="scientific">Anditalea andensis</name>
    <dbReference type="NCBI Taxonomy" id="1048983"/>
    <lineage>
        <taxon>Bacteria</taxon>
        <taxon>Pseudomonadati</taxon>
        <taxon>Bacteroidota</taxon>
        <taxon>Cytophagia</taxon>
        <taxon>Cytophagales</taxon>
        <taxon>Cytophagaceae</taxon>
        <taxon>Anditalea</taxon>
    </lineage>
</organism>
<keyword evidence="2" id="KW-1185">Reference proteome</keyword>
<dbReference type="AlphaFoldDB" id="A0A074KW71"/>
<dbReference type="EMBL" id="JMIH01000022">
    <property type="protein sequence ID" value="KEO73159.1"/>
    <property type="molecule type" value="Genomic_DNA"/>
</dbReference>
<reference evidence="1 2" key="1">
    <citation type="submission" date="2014-04" db="EMBL/GenBank/DDBJ databases">
        <title>Characterization and application of a salt tolerant electro-active bacterium.</title>
        <authorList>
            <person name="Yang L."/>
            <person name="Wei S."/>
            <person name="Tay Q.X.M."/>
        </authorList>
    </citation>
    <scope>NUCLEOTIDE SEQUENCE [LARGE SCALE GENOMIC DNA]</scope>
    <source>
        <strain evidence="1 2">LY1</strain>
    </source>
</reference>
<dbReference type="STRING" id="1048983.EL17_12430"/>
<dbReference type="eggNOG" id="ENOG5033KES">
    <property type="taxonomic scope" value="Bacteria"/>
</dbReference>
<name>A0A074KW71_9BACT</name>
<accession>A0A074KW71</accession>
<proteinExistence type="predicted"/>
<comment type="caution">
    <text evidence="1">The sequence shown here is derived from an EMBL/GenBank/DDBJ whole genome shotgun (WGS) entry which is preliminary data.</text>
</comment>
<dbReference type="Proteomes" id="UP000027821">
    <property type="component" value="Unassembled WGS sequence"/>
</dbReference>
<evidence type="ECO:0000313" key="2">
    <source>
        <dbReference type="Proteomes" id="UP000027821"/>
    </source>
</evidence>
<gene>
    <name evidence="1" type="ORF">EL17_12430</name>
</gene>